<evidence type="ECO:0000256" key="1">
    <source>
        <dbReference type="SAM" id="SignalP"/>
    </source>
</evidence>
<proteinExistence type="predicted"/>
<dbReference type="EMBL" id="QWGR01000010">
    <property type="protein sequence ID" value="RIJ47022.1"/>
    <property type="molecule type" value="Genomic_DNA"/>
</dbReference>
<name>A0A399SWF7_9BACT</name>
<keyword evidence="1" id="KW-0732">Signal</keyword>
<reference evidence="2 3" key="1">
    <citation type="submission" date="2018-08" db="EMBL/GenBank/DDBJ databases">
        <title>Pallidiluteibacterium maritimus gen. nov., sp. nov., isolated from coastal sediment.</title>
        <authorList>
            <person name="Zhou L.Y."/>
        </authorList>
    </citation>
    <scope>NUCLEOTIDE SEQUENCE [LARGE SCALE GENOMIC DNA]</scope>
    <source>
        <strain evidence="2 3">XSD2</strain>
    </source>
</reference>
<dbReference type="OrthoDB" id="1120971at2"/>
<feature type="signal peptide" evidence="1">
    <location>
        <begin position="1"/>
        <end position="21"/>
    </location>
</feature>
<accession>A0A399SWF7</accession>
<protein>
    <recommendedName>
        <fullName evidence="4">Lipoprotein</fullName>
    </recommendedName>
</protein>
<dbReference type="Proteomes" id="UP000265926">
    <property type="component" value="Unassembled WGS sequence"/>
</dbReference>
<comment type="caution">
    <text evidence="2">The sequence shown here is derived from an EMBL/GenBank/DDBJ whole genome shotgun (WGS) entry which is preliminary data.</text>
</comment>
<feature type="chain" id="PRO_5017457281" description="Lipoprotein" evidence="1">
    <location>
        <begin position="22"/>
        <end position="167"/>
    </location>
</feature>
<dbReference type="PROSITE" id="PS51257">
    <property type="entry name" value="PROKAR_LIPOPROTEIN"/>
    <property type="match status" value="1"/>
</dbReference>
<dbReference type="AlphaFoldDB" id="A0A399SWF7"/>
<organism evidence="2 3">
    <name type="scientific">Maribellus luteus</name>
    <dbReference type="NCBI Taxonomy" id="2305463"/>
    <lineage>
        <taxon>Bacteria</taxon>
        <taxon>Pseudomonadati</taxon>
        <taxon>Bacteroidota</taxon>
        <taxon>Bacteroidia</taxon>
        <taxon>Marinilabiliales</taxon>
        <taxon>Prolixibacteraceae</taxon>
        <taxon>Maribellus</taxon>
    </lineage>
</organism>
<evidence type="ECO:0000313" key="2">
    <source>
        <dbReference type="EMBL" id="RIJ47022.1"/>
    </source>
</evidence>
<evidence type="ECO:0000313" key="3">
    <source>
        <dbReference type="Proteomes" id="UP000265926"/>
    </source>
</evidence>
<sequence>MKKRLIHILSLTSLVLLQACAAPKYFHDPLSLKRQKELRQSRSANVVFDIGATLTSSIVGAALDTEVTYEFSDQQFKKIKLLNISADTMYINMLTDVYWDEDNYCDFMDIRIPPMLGCKVMVPVDANYHLYFSNTPESEDDEMLEIYTSSTKRVKLVPGMTQIKEEE</sequence>
<keyword evidence="3" id="KW-1185">Reference proteome</keyword>
<gene>
    <name evidence="2" type="ORF">D1614_16435</name>
</gene>
<dbReference type="RefSeq" id="WP_119439061.1">
    <property type="nucleotide sequence ID" value="NZ_QWGR01000010.1"/>
</dbReference>
<evidence type="ECO:0008006" key="4">
    <source>
        <dbReference type="Google" id="ProtNLM"/>
    </source>
</evidence>